<accession>A0ABS1DAV4</accession>
<reference evidence="2 3" key="1">
    <citation type="journal article" date="2020" name="Microorganisms">
        <title>Osmotic Adaptation and Compatible Solute Biosynthesis of Phototrophic Bacteria as Revealed from Genome Analyses.</title>
        <authorList>
            <person name="Imhoff J.F."/>
            <person name="Rahn T."/>
            <person name="Kunzel S."/>
            <person name="Keller A."/>
            <person name="Neulinger S.C."/>
        </authorList>
    </citation>
    <scope>NUCLEOTIDE SEQUENCE [LARGE SCALE GENOMIC DNA]</scope>
    <source>
        <strain evidence="2 3">DSM 9895</strain>
    </source>
</reference>
<proteinExistence type="predicted"/>
<organism evidence="2 3">
    <name type="scientific">Rhodovibrio sodomensis</name>
    <dbReference type="NCBI Taxonomy" id="1088"/>
    <lineage>
        <taxon>Bacteria</taxon>
        <taxon>Pseudomonadati</taxon>
        <taxon>Pseudomonadota</taxon>
        <taxon>Alphaproteobacteria</taxon>
        <taxon>Rhodospirillales</taxon>
        <taxon>Rhodovibrionaceae</taxon>
        <taxon>Rhodovibrio</taxon>
    </lineage>
</organism>
<evidence type="ECO:0000256" key="1">
    <source>
        <dbReference type="SAM" id="MobiDB-lite"/>
    </source>
</evidence>
<name>A0ABS1DAV4_9PROT</name>
<evidence type="ECO:0000313" key="3">
    <source>
        <dbReference type="Proteomes" id="UP001296873"/>
    </source>
</evidence>
<keyword evidence="3" id="KW-1185">Reference proteome</keyword>
<dbReference type="RefSeq" id="WP_200339751.1">
    <property type="nucleotide sequence ID" value="NZ_NRRL01000009.1"/>
</dbReference>
<dbReference type="EMBL" id="NRRL01000009">
    <property type="protein sequence ID" value="MBK1667591.1"/>
    <property type="molecule type" value="Genomic_DNA"/>
</dbReference>
<comment type="caution">
    <text evidence="2">The sequence shown here is derived from an EMBL/GenBank/DDBJ whole genome shotgun (WGS) entry which is preliminary data.</text>
</comment>
<gene>
    <name evidence="2" type="ORF">CKO28_06035</name>
</gene>
<protein>
    <submittedName>
        <fullName evidence="2">Uncharacterized protein</fullName>
    </submittedName>
</protein>
<feature type="region of interest" description="Disordered" evidence="1">
    <location>
        <begin position="1"/>
        <end position="23"/>
    </location>
</feature>
<sequence>MSNVVELNQYRRPAGPLPTGHLDPCQVIGDEERPAESIARASQQATSELTRVARDAGELAENATSARQACQEIAAAGRLLGDAIDRLRAMPAQIRDAALS</sequence>
<dbReference type="Proteomes" id="UP001296873">
    <property type="component" value="Unassembled WGS sequence"/>
</dbReference>
<evidence type="ECO:0000313" key="2">
    <source>
        <dbReference type="EMBL" id="MBK1667591.1"/>
    </source>
</evidence>